<gene>
    <name evidence="2" type="ORF">ATP06_0200485</name>
    <name evidence="1" type="ORF">AVL48_20100</name>
</gene>
<dbReference type="EMBL" id="LQCI01000002">
    <property type="protein sequence ID" value="KZB88262.1"/>
    <property type="molecule type" value="Genomic_DNA"/>
</dbReference>
<reference evidence="1 3" key="1">
    <citation type="submission" date="2015-12" db="EMBL/GenBank/DDBJ databases">
        <title>Amycolatopsis regifaucium genome sequencing and assembly.</title>
        <authorList>
            <person name="Mayilraj S."/>
        </authorList>
    </citation>
    <scope>NUCLEOTIDE SEQUENCE [LARGE SCALE GENOMIC DNA]</scope>
    <source>
        <strain evidence="1 3">GY080</strain>
    </source>
</reference>
<dbReference type="EMBL" id="LOBU02000001">
    <property type="protein sequence ID" value="OKA11377.1"/>
    <property type="molecule type" value="Genomic_DNA"/>
</dbReference>
<evidence type="ECO:0000313" key="2">
    <source>
        <dbReference type="EMBL" id="OKA11377.1"/>
    </source>
</evidence>
<name>A0A154MVG1_9PSEU</name>
<organism evidence="1 3">
    <name type="scientific">Amycolatopsis regifaucium</name>
    <dbReference type="NCBI Taxonomy" id="546365"/>
    <lineage>
        <taxon>Bacteria</taxon>
        <taxon>Bacillati</taxon>
        <taxon>Actinomycetota</taxon>
        <taxon>Actinomycetes</taxon>
        <taxon>Pseudonocardiales</taxon>
        <taxon>Pseudonocardiaceae</taxon>
        <taxon>Amycolatopsis</taxon>
    </lineage>
</organism>
<protein>
    <submittedName>
        <fullName evidence="1">Uncharacterized protein</fullName>
    </submittedName>
</protein>
<dbReference type="RefSeq" id="WP_061983711.1">
    <property type="nucleotide sequence ID" value="NZ_FOPQ01000004.1"/>
</dbReference>
<sequence length="127" mass="13200">MGLDKVWIRTLSDGLLRADQIIGLTAHATPSIPGKSPRWLLDVTVAVPAGSGNNSGWDVGILHRTLMQTPTEPVEAPEVLAALLARLADSGAAGIITPVATRAPGAAGIIRFDFRAFPNEASSPEAP</sequence>
<reference evidence="2 4" key="2">
    <citation type="submission" date="2016-11" db="EMBL/GenBank/DDBJ databases">
        <title>Genome sequencing of Amycolatopsis regifaucium.</title>
        <authorList>
            <person name="Mayilraj S."/>
            <person name="Kaur N."/>
        </authorList>
    </citation>
    <scope>NUCLEOTIDE SEQUENCE [LARGE SCALE GENOMIC DNA]</scope>
    <source>
        <strain evidence="2 4">GY080</strain>
    </source>
</reference>
<dbReference type="OrthoDB" id="3555895at2"/>
<evidence type="ECO:0000313" key="3">
    <source>
        <dbReference type="Proteomes" id="UP000076321"/>
    </source>
</evidence>
<comment type="caution">
    <text evidence="1">The sequence shown here is derived from an EMBL/GenBank/DDBJ whole genome shotgun (WGS) entry which is preliminary data.</text>
</comment>
<keyword evidence="4" id="KW-1185">Reference proteome</keyword>
<proteinExistence type="predicted"/>
<dbReference type="Proteomes" id="UP000186883">
    <property type="component" value="Unassembled WGS sequence"/>
</dbReference>
<dbReference type="Proteomes" id="UP000076321">
    <property type="component" value="Unassembled WGS sequence"/>
</dbReference>
<evidence type="ECO:0000313" key="4">
    <source>
        <dbReference type="Proteomes" id="UP000186883"/>
    </source>
</evidence>
<dbReference type="AlphaFoldDB" id="A0A154MVG1"/>
<evidence type="ECO:0000313" key="1">
    <source>
        <dbReference type="EMBL" id="KZB88262.1"/>
    </source>
</evidence>
<accession>A0A154MVG1</accession>